<accession>A0A7R8ZYQ3</accession>
<evidence type="ECO:0000313" key="1">
    <source>
        <dbReference type="EMBL" id="CAD7236757.1"/>
    </source>
</evidence>
<proteinExistence type="predicted"/>
<name>A0A7R8ZYQ3_9CRUS</name>
<sequence length="297" mass="33679">FVFAFRDLLRIPVARPCSYLDILQEILSRLDSTGGGTPHAVNMLIDVWSEAVPHFKSSPKMFHTVTLTRMKNILEPDSVYPQDVLVKFILFVLDSWQNGSGILDDVITRDAVLMRAGDNMDLLHRYLIRNSKSLFLASAPEDLQMCIWRHFKNLLLQRLETSRNKVAGVHGCALLELIIHMAFRFSSLRYEIIAFIFGLASESKITSDVASRMLSSLHLLVSSEARMSCFLTRSSASIMRLFEACSSSGGMANFPFAVLLRMEVPPQDMEELRRIHRLFLLLDATSDHNADPRQAFQ</sequence>
<dbReference type="AlphaFoldDB" id="A0A7R8ZYQ3"/>
<feature type="non-terminal residue" evidence="1">
    <location>
        <position position="297"/>
    </location>
</feature>
<gene>
    <name evidence="1" type="ORF">CTOB1V02_LOCUS14572</name>
</gene>
<feature type="non-terminal residue" evidence="1">
    <location>
        <position position="1"/>
    </location>
</feature>
<organism evidence="1">
    <name type="scientific">Cyprideis torosa</name>
    <dbReference type="NCBI Taxonomy" id="163714"/>
    <lineage>
        <taxon>Eukaryota</taxon>
        <taxon>Metazoa</taxon>
        <taxon>Ecdysozoa</taxon>
        <taxon>Arthropoda</taxon>
        <taxon>Crustacea</taxon>
        <taxon>Oligostraca</taxon>
        <taxon>Ostracoda</taxon>
        <taxon>Podocopa</taxon>
        <taxon>Podocopida</taxon>
        <taxon>Cytherocopina</taxon>
        <taxon>Cytheroidea</taxon>
        <taxon>Cytherideidae</taxon>
        <taxon>Cyprideis</taxon>
    </lineage>
</organism>
<reference evidence="1" key="1">
    <citation type="submission" date="2020-11" db="EMBL/GenBank/DDBJ databases">
        <authorList>
            <person name="Tran Van P."/>
        </authorList>
    </citation>
    <scope>NUCLEOTIDE SEQUENCE</scope>
</reference>
<protein>
    <submittedName>
        <fullName evidence="1">Uncharacterized protein</fullName>
    </submittedName>
</protein>
<dbReference type="EMBL" id="OB681662">
    <property type="protein sequence ID" value="CAD7236757.1"/>
    <property type="molecule type" value="Genomic_DNA"/>
</dbReference>